<organism evidence="3">
    <name type="scientific">Oryza brachyantha</name>
    <name type="common">malo sina</name>
    <dbReference type="NCBI Taxonomy" id="4533"/>
    <lineage>
        <taxon>Eukaryota</taxon>
        <taxon>Viridiplantae</taxon>
        <taxon>Streptophyta</taxon>
        <taxon>Embryophyta</taxon>
        <taxon>Tracheophyta</taxon>
        <taxon>Spermatophyta</taxon>
        <taxon>Magnoliopsida</taxon>
        <taxon>Liliopsida</taxon>
        <taxon>Poales</taxon>
        <taxon>Poaceae</taxon>
        <taxon>BOP clade</taxon>
        <taxon>Oryzoideae</taxon>
        <taxon>Oryzeae</taxon>
        <taxon>Oryzinae</taxon>
        <taxon>Oryza</taxon>
    </lineage>
</organism>
<dbReference type="AlphaFoldDB" id="J3L995"/>
<dbReference type="Proteomes" id="UP000006038">
    <property type="component" value="Unassembled WGS sequence"/>
</dbReference>
<dbReference type="EnsemblPlants" id="OB02G12120.1">
    <property type="protein sequence ID" value="OB02G12120.1"/>
    <property type="gene ID" value="OB02G12120"/>
</dbReference>
<evidence type="ECO:0000256" key="1">
    <source>
        <dbReference type="SAM" id="MobiDB-lite"/>
    </source>
</evidence>
<dbReference type="GO" id="GO:0044042">
    <property type="term" value="P:glucan metabolic process"/>
    <property type="evidence" value="ECO:0007669"/>
    <property type="project" value="InterPro"/>
</dbReference>
<keyword evidence="4" id="KW-1185">Reference proteome</keyword>
<feature type="compositionally biased region" description="Basic residues" evidence="1">
    <location>
        <begin position="41"/>
        <end position="55"/>
    </location>
</feature>
<dbReference type="InterPro" id="IPR010713">
    <property type="entry name" value="XET_C"/>
</dbReference>
<dbReference type="HOGENOM" id="CLU_2798004_0_0_1"/>
<protein>
    <recommendedName>
        <fullName evidence="2">Xyloglucan endo-transglycosylase C-terminal domain-containing protein</fullName>
    </recommendedName>
</protein>
<dbReference type="STRING" id="4533.J3L995"/>
<sequence length="68" mass="8250">MRRFRENNMVYSYCYDARRYPVPFPECDVVDSERRRFKNSGHLRLAFRRRRRPRPGSRPAKPTSAADM</sequence>
<evidence type="ECO:0000313" key="3">
    <source>
        <dbReference type="EnsemblPlants" id="OB02G12120.1"/>
    </source>
</evidence>
<proteinExistence type="predicted"/>
<dbReference type="Gramene" id="OB02G12120.1">
    <property type="protein sequence ID" value="OB02G12120.1"/>
    <property type="gene ID" value="OB02G12120"/>
</dbReference>
<name>J3L995_ORYBR</name>
<dbReference type="GO" id="GO:0048046">
    <property type="term" value="C:apoplast"/>
    <property type="evidence" value="ECO:0007669"/>
    <property type="project" value="InterPro"/>
</dbReference>
<reference evidence="3" key="1">
    <citation type="submission" date="2013-04" db="UniProtKB">
        <authorList>
            <consortium name="EnsemblPlants"/>
        </authorList>
    </citation>
    <scope>IDENTIFICATION</scope>
</reference>
<feature type="domain" description="Xyloglucan endo-transglycosylase C-terminal" evidence="2">
    <location>
        <begin position="1"/>
        <end position="27"/>
    </location>
</feature>
<feature type="region of interest" description="Disordered" evidence="1">
    <location>
        <begin position="41"/>
        <end position="68"/>
    </location>
</feature>
<dbReference type="GO" id="GO:0016762">
    <property type="term" value="F:xyloglucan:xyloglucosyl transferase activity"/>
    <property type="evidence" value="ECO:0007669"/>
    <property type="project" value="InterPro"/>
</dbReference>
<evidence type="ECO:0000313" key="4">
    <source>
        <dbReference type="Proteomes" id="UP000006038"/>
    </source>
</evidence>
<evidence type="ECO:0000259" key="2">
    <source>
        <dbReference type="Pfam" id="PF06955"/>
    </source>
</evidence>
<accession>J3L995</accession>
<dbReference type="Gene3D" id="2.60.120.200">
    <property type="match status" value="1"/>
</dbReference>
<dbReference type="Pfam" id="PF06955">
    <property type="entry name" value="XET_C"/>
    <property type="match status" value="1"/>
</dbReference>